<dbReference type="InterPro" id="IPR028040">
    <property type="entry name" value="TopoVIB-like"/>
</dbReference>
<feature type="region of interest" description="Disordered" evidence="1">
    <location>
        <begin position="511"/>
        <end position="537"/>
    </location>
</feature>
<dbReference type="RefSeq" id="XP_020823737.1">
    <property type="nucleotide sequence ID" value="XM_020968078.1"/>
</dbReference>
<feature type="compositionally biased region" description="Polar residues" evidence="1">
    <location>
        <begin position="515"/>
        <end position="524"/>
    </location>
</feature>
<dbReference type="OMA" id="WGKYAYQ"/>
<dbReference type="PANTHER" id="PTHR14652:SF2">
    <property type="entry name" value="TYPE 2 DNA TOPOISOMERASE 6 SUBUNIT B-LIKE"/>
    <property type="match status" value="1"/>
</dbReference>
<dbReference type="AlphaFoldDB" id="A0A6P5INQ7"/>
<dbReference type="KEGG" id="pcw:110195355"/>
<dbReference type="Proteomes" id="UP000515140">
    <property type="component" value="Unplaced"/>
</dbReference>
<reference evidence="3" key="1">
    <citation type="submission" date="2025-08" db="UniProtKB">
        <authorList>
            <consortium name="RefSeq"/>
        </authorList>
    </citation>
    <scope>IDENTIFICATION</scope>
    <source>
        <tissue evidence="3">Spleen</tissue>
    </source>
</reference>
<organism evidence="2 3">
    <name type="scientific">Phascolarctos cinereus</name>
    <name type="common">Koala</name>
    <dbReference type="NCBI Taxonomy" id="38626"/>
    <lineage>
        <taxon>Eukaryota</taxon>
        <taxon>Metazoa</taxon>
        <taxon>Chordata</taxon>
        <taxon>Craniata</taxon>
        <taxon>Vertebrata</taxon>
        <taxon>Euteleostomi</taxon>
        <taxon>Mammalia</taxon>
        <taxon>Metatheria</taxon>
        <taxon>Diprotodontia</taxon>
        <taxon>Phascolarctidae</taxon>
        <taxon>Phascolarctos</taxon>
    </lineage>
</organism>
<sequence length="561" mass="61867">MEARAVCEILKYVIIHWKKEAAELSRKALLEGELLVSIEESTPKHRADPSHYVTTIAFAGSACGDLVPKQFLKGIQSLLSGFSGKLTWPSEEAHCAQDLAGLASFQIKIEVDEKPPTLMADCLVIKQFLHRTSIVHPKVRFHFGGEVNGILFKETFGVEKEPVVKLLNGIGLLTSQHHYMRPGFLGAQQVCSRIHPVLGHPVLLSIPDEEANMGLLGQLTLTPAAALCPCHKLHPDQTSRISAAFVFLYGPSGLPLIFPNQEHPLTVFKDNSYLFDWKKYHLRAAPNSNISLEDDLVLPDVSYWIESHERSWPQDSDQQILLLFLMVDFQGGFPAQLTEAWGLQSLLLTHLNSILLENQSLVQGAVQTAVDQALEQHHRRVKAQQKLQASIPVAVSSILSVVAGSTRSSFRALCLQTLQAVDTQEFRRRLHEAFQMTLHQRSMCDPKKQQLPEPSSSAEEREEGDESLDEALAGSCCPGEAPRPKRSCQGEGVGRKAQAASWLPLLSLGEAPQRSIGTGPTCSQARGWGGPETRGEDTLWLQEVSNLSEWLRAGPGSRPVP</sequence>
<evidence type="ECO:0000313" key="2">
    <source>
        <dbReference type="Proteomes" id="UP000515140"/>
    </source>
</evidence>
<dbReference type="FunCoup" id="A0A6P5INQ7">
    <property type="interactions" value="25"/>
</dbReference>
<dbReference type="PANTHER" id="PTHR14652">
    <property type="entry name" value="TYPE 2 DNA TOPOISOMERASE 6 SUBUNIT B-LIKE"/>
    <property type="match status" value="1"/>
</dbReference>
<proteinExistence type="predicted"/>
<protein>
    <submittedName>
        <fullName evidence="3">Type 2 DNA topoisomerase 6 subunit B-like isoform X1</fullName>
    </submittedName>
</protein>
<feature type="compositionally biased region" description="Acidic residues" evidence="1">
    <location>
        <begin position="460"/>
        <end position="469"/>
    </location>
</feature>
<feature type="region of interest" description="Disordered" evidence="1">
    <location>
        <begin position="441"/>
        <end position="492"/>
    </location>
</feature>
<dbReference type="CTD" id="79703"/>
<evidence type="ECO:0000256" key="1">
    <source>
        <dbReference type="SAM" id="MobiDB-lite"/>
    </source>
</evidence>
<name>A0A6P5INQ7_PHACI</name>
<dbReference type="GeneID" id="110195355"/>
<dbReference type="GO" id="GO:0042138">
    <property type="term" value="P:meiotic DNA double-strand break formation"/>
    <property type="evidence" value="ECO:0007669"/>
    <property type="project" value="InterPro"/>
</dbReference>
<dbReference type="GO" id="GO:0007131">
    <property type="term" value="P:reciprocal meiotic recombination"/>
    <property type="evidence" value="ECO:0007669"/>
    <property type="project" value="TreeGrafter"/>
</dbReference>
<dbReference type="InParanoid" id="A0A6P5INQ7"/>
<evidence type="ECO:0000313" key="3">
    <source>
        <dbReference type="RefSeq" id="XP_020823737.1"/>
    </source>
</evidence>
<keyword evidence="2" id="KW-1185">Reference proteome</keyword>
<accession>A0A6P5INQ7</accession>
<dbReference type="Pfam" id="PF15091">
    <property type="entry name" value="DUF4554"/>
    <property type="match status" value="1"/>
</dbReference>
<gene>
    <name evidence="3" type="primary">CUNH11orf80</name>
</gene>